<sequence length="88" mass="10031">MASCPYTEIAYKWNSHRPQFEFSVMPEPVEVEERGKIAFRKNLTLAVAIKCNNTLLSMHPEVVAIYNSSPALQTKKFMLLLLALAIYL</sequence>
<protein>
    <submittedName>
        <fullName evidence="1">Uncharacterized protein</fullName>
    </submittedName>
</protein>
<dbReference type="EMBL" id="QTSX02000781">
    <property type="protein sequence ID" value="KAJ9085117.1"/>
    <property type="molecule type" value="Genomic_DNA"/>
</dbReference>
<reference evidence="1" key="1">
    <citation type="submission" date="2022-04" db="EMBL/GenBank/DDBJ databases">
        <title>Genome of the entomopathogenic fungus Entomophthora muscae.</title>
        <authorList>
            <person name="Elya C."/>
            <person name="Lovett B.R."/>
            <person name="Lee E."/>
            <person name="Macias A.M."/>
            <person name="Hajek A.E."/>
            <person name="De Bivort B.L."/>
            <person name="Kasson M.T."/>
            <person name="De Fine Licht H.H."/>
            <person name="Stajich J.E."/>
        </authorList>
    </citation>
    <scope>NUCLEOTIDE SEQUENCE</scope>
    <source>
        <strain evidence="1">Berkeley</strain>
    </source>
</reference>
<comment type="caution">
    <text evidence="1">The sequence shown here is derived from an EMBL/GenBank/DDBJ whole genome shotgun (WGS) entry which is preliminary data.</text>
</comment>
<accession>A0ACC2UDZ3</accession>
<dbReference type="Proteomes" id="UP001165960">
    <property type="component" value="Unassembled WGS sequence"/>
</dbReference>
<evidence type="ECO:0000313" key="1">
    <source>
        <dbReference type="EMBL" id="KAJ9085117.1"/>
    </source>
</evidence>
<proteinExistence type="predicted"/>
<organism evidence="1 2">
    <name type="scientific">Entomophthora muscae</name>
    <dbReference type="NCBI Taxonomy" id="34485"/>
    <lineage>
        <taxon>Eukaryota</taxon>
        <taxon>Fungi</taxon>
        <taxon>Fungi incertae sedis</taxon>
        <taxon>Zoopagomycota</taxon>
        <taxon>Entomophthoromycotina</taxon>
        <taxon>Entomophthoromycetes</taxon>
        <taxon>Entomophthorales</taxon>
        <taxon>Entomophthoraceae</taxon>
        <taxon>Entomophthora</taxon>
    </lineage>
</organism>
<name>A0ACC2UDZ3_9FUNG</name>
<keyword evidence="2" id="KW-1185">Reference proteome</keyword>
<evidence type="ECO:0000313" key="2">
    <source>
        <dbReference type="Proteomes" id="UP001165960"/>
    </source>
</evidence>
<gene>
    <name evidence="1" type="ORF">DSO57_1017117</name>
</gene>